<evidence type="ECO:0000259" key="14">
    <source>
        <dbReference type="Pfam" id="PF01930"/>
    </source>
</evidence>
<dbReference type="PANTHER" id="PTHR36531:SF6">
    <property type="entry name" value="DNA REPLICATION ATP-DEPENDENT HELICASE_NUCLEASE DNA2"/>
    <property type="match status" value="1"/>
</dbReference>
<dbReference type="PANTHER" id="PTHR36531">
    <property type="entry name" value="CRISPR-ASSOCIATED EXONUCLEASE CAS4"/>
    <property type="match status" value="1"/>
</dbReference>
<evidence type="ECO:0000256" key="11">
    <source>
        <dbReference type="ARBA" id="ARBA00023118"/>
    </source>
</evidence>
<evidence type="ECO:0000256" key="13">
    <source>
        <dbReference type="RuleBase" id="RU365022"/>
    </source>
</evidence>
<evidence type="ECO:0000256" key="8">
    <source>
        <dbReference type="ARBA" id="ARBA00022839"/>
    </source>
</evidence>
<keyword evidence="9 13" id="KW-0408">Iron</keyword>
<keyword evidence="6 13" id="KW-0479">Metal-binding</keyword>
<comment type="cofactor">
    <cofactor evidence="1">
        <name>[4Fe-4S] cluster</name>
        <dbReference type="ChEBI" id="CHEBI:49883"/>
    </cofactor>
</comment>
<evidence type="ECO:0000256" key="12">
    <source>
        <dbReference type="ARBA" id="ARBA00023211"/>
    </source>
</evidence>
<sequence>MNLPDLTVTDVRQHVYCPRIPYYRYTLPLERPVTAKMDLGREEHESTSAKESRRTLKAYGIKEGERRFGVDLYSRHLRLRGKLDMVIFTRYELIPVEYKMTSGVGLHHKYQLAAYAMLAEHTFSCTVSRSFVYLTPEKRAVEVPITAAMRERVRRVLRELRRAVWNERLPAPTPHRGRCTGCEYRRFCGDVLAGGA</sequence>
<evidence type="ECO:0000256" key="9">
    <source>
        <dbReference type="ARBA" id="ARBA00023004"/>
    </source>
</evidence>
<dbReference type="Gene3D" id="3.90.320.10">
    <property type="match status" value="1"/>
</dbReference>
<protein>
    <recommendedName>
        <fullName evidence="4 13">CRISPR-associated exonuclease Cas4</fullName>
        <ecNumber evidence="3 13">3.1.12.1</ecNumber>
    </recommendedName>
</protein>
<evidence type="ECO:0000256" key="5">
    <source>
        <dbReference type="ARBA" id="ARBA00022722"/>
    </source>
</evidence>
<comment type="similarity">
    <text evidence="2 13">Belongs to the CRISPR-associated exonuclease Cas4 family.</text>
</comment>
<dbReference type="InterPro" id="IPR013343">
    <property type="entry name" value="CRISPR-assoc_prot_Cas4"/>
</dbReference>
<keyword evidence="7 13" id="KW-0378">Hydrolase</keyword>
<dbReference type="NCBIfam" id="TIGR00372">
    <property type="entry name" value="cas4"/>
    <property type="match status" value="1"/>
</dbReference>
<dbReference type="InterPro" id="IPR051827">
    <property type="entry name" value="Cas4_exonuclease"/>
</dbReference>
<accession>A0A510HIQ0</accession>
<evidence type="ECO:0000256" key="6">
    <source>
        <dbReference type="ARBA" id="ARBA00022723"/>
    </source>
</evidence>
<evidence type="ECO:0000256" key="2">
    <source>
        <dbReference type="ARBA" id="ARBA00009189"/>
    </source>
</evidence>
<dbReference type="Pfam" id="PF01930">
    <property type="entry name" value="Cas_Cas4"/>
    <property type="match status" value="1"/>
</dbReference>
<dbReference type="InterPro" id="IPR022765">
    <property type="entry name" value="Dna2/Cas4_DUF83"/>
</dbReference>
<dbReference type="EMBL" id="AP019791">
    <property type="protein sequence ID" value="BBL79859.1"/>
    <property type="molecule type" value="Genomic_DNA"/>
</dbReference>
<comment type="cofactor">
    <cofactor evidence="13">
        <name>iron-sulfur cluster</name>
        <dbReference type="ChEBI" id="CHEBI:30408"/>
    </cofactor>
</comment>
<comment type="cofactor">
    <cofactor evidence="13">
        <name>Mg(2+)</name>
        <dbReference type="ChEBI" id="CHEBI:18420"/>
    </cofactor>
    <cofactor evidence="13">
        <name>Mn(2+)</name>
        <dbReference type="ChEBI" id="CHEBI:29035"/>
    </cofactor>
    <text evidence="13">Mg(2+) or Mn(2+) required for ssDNA cleavage activity.</text>
</comment>
<proteinExistence type="inferred from homology"/>
<dbReference type="EC" id="3.1.12.1" evidence="3 13"/>
<evidence type="ECO:0000256" key="3">
    <source>
        <dbReference type="ARBA" id="ARBA00012768"/>
    </source>
</evidence>
<dbReference type="InterPro" id="IPR011604">
    <property type="entry name" value="PDDEXK-like_dom_sf"/>
</dbReference>
<keyword evidence="16" id="KW-1185">Reference proteome</keyword>
<name>A0A510HIQ0_9ACTN</name>
<evidence type="ECO:0000256" key="4">
    <source>
        <dbReference type="ARBA" id="ARBA00020049"/>
    </source>
</evidence>
<dbReference type="Proteomes" id="UP000318065">
    <property type="component" value="Chromosome"/>
</dbReference>
<comment type="function">
    <text evidence="13">CRISPR (clustered regularly interspaced short palindromic repeat) is an adaptive immune system that provides protection against mobile genetic elements (viruses, transposable elements and conjugative plasmids). CRISPR clusters contain sequences complementary to antecedent mobile elements and target invading nucleic acids. CRISPR clusters are transcribed and processed into CRISPR RNA (crRNA).</text>
</comment>
<dbReference type="RefSeq" id="WP_172620752.1">
    <property type="nucleotide sequence ID" value="NZ_AP019791.1"/>
</dbReference>
<organism evidence="15 16">
    <name type="scientific">Rubrobacter xylanophilus</name>
    <dbReference type="NCBI Taxonomy" id="49319"/>
    <lineage>
        <taxon>Bacteria</taxon>
        <taxon>Bacillati</taxon>
        <taxon>Actinomycetota</taxon>
        <taxon>Rubrobacteria</taxon>
        <taxon>Rubrobacterales</taxon>
        <taxon>Rubrobacteraceae</taxon>
        <taxon>Rubrobacter</taxon>
    </lineage>
</organism>
<evidence type="ECO:0000313" key="15">
    <source>
        <dbReference type="EMBL" id="BBL79859.1"/>
    </source>
</evidence>
<keyword evidence="12 13" id="KW-0464">Manganese</keyword>
<keyword evidence="10 13" id="KW-0411">Iron-sulfur</keyword>
<keyword evidence="11 13" id="KW-0051">Antiviral defense</keyword>
<evidence type="ECO:0000256" key="7">
    <source>
        <dbReference type="ARBA" id="ARBA00022801"/>
    </source>
</evidence>
<evidence type="ECO:0000256" key="1">
    <source>
        <dbReference type="ARBA" id="ARBA00001966"/>
    </source>
</evidence>
<dbReference type="GO" id="GO:0051607">
    <property type="term" value="P:defense response to virus"/>
    <property type="evidence" value="ECO:0007669"/>
    <property type="project" value="UniProtKB-KW"/>
</dbReference>
<gene>
    <name evidence="15" type="ORF">RxyAA322_17130</name>
</gene>
<keyword evidence="8 13" id="KW-0269">Exonuclease</keyword>
<feature type="domain" description="DUF83" evidence="14">
    <location>
        <begin position="7"/>
        <end position="188"/>
    </location>
</feature>
<dbReference type="AlphaFoldDB" id="A0A510HIQ0"/>
<dbReference type="GO" id="GO:0004527">
    <property type="term" value="F:exonuclease activity"/>
    <property type="evidence" value="ECO:0007669"/>
    <property type="project" value="UniProtKB-KW"/>
</dbReference>
<keyword evidence="5 13" id="KW-0540">Nuclease</keyword>
<evidence type="ECO:0000313" key="16">
    <source>
        <dbReference type="Proteomes" id="UP000318065"/>
    </source>
</evidence>
<evidence type="ECO:0000256" key="10">
    <source>
        <dbReference type="ARBA" id="ARBA00023014"/>
    </source>
</evidence>
<dbReference type="GO" id="GO:0051536">
    <property type="term" value="F:iron-sulfur cluster binding"/>
    <property type="evidence" value="ECO:0007669"/>
    <property type="project" value="UniProtKB-KW"/>
</dbReference>
<reference evidence="15" key="1">
    <citation type="journal article" date="2019" name="Microbiol. Resour. Announc.">
        <title>Complete Genome Sequence of Rubrobacter xylanophilus Strain AA3-22, Isolated from Arima Onsen in Japan.</title>
        <authorList>
            <person name="Tomariguchi N."/>
            <person name="Miyazaki K."/>
        </authorList>
    </citation>
    <scope>NUCLEOTIDE SEQUENCE [LARGE SCALE GENOMIC DNA]</scope>
    <source>
        <strain evidence="15">AA3-22</strain>
    </source>
</reference>
<dbReference type="GO" id="GO:0046872">
    <property type="term" value="F:metal ion binding"/>
    <property type="evidence" value="ECO:0007669"/>
    <property type="project" value="UniProtKB-KW"/>
</dbReference>